<organism evidence="4 5">
    <name type="scientific">Clostridium paraputrificum</name>
    <dbReference type="NCBI Taxonomy" id="29363"/>
    <lineage>
        <taxon>Bacteria</taxon>
        <taxon>Bacillati</taxon>
        <taxon>Bacillota</taxon>
        <taxon>Clostridia</taxon>
        <taxon>Eubacteriales</taxon>
        <taxon>Clostridiaceae</taxon>
        <taxon>Clostridium</taxon>
    </lineage>
</organism>
<feature type="domain" description="ABC transporter" evidence="3">
    <location>
        <begin position="6"/>
        <end position="198"/>
    </location>
</feature>
<dbReference type="InterPro" id="IPR051309">
    <property type="entry name" value="ABCF_ATPase"/>
</dbReference>
<accession>A0A1B8RLA5</accession>
<dbReference type="GO" id="GO:0016887">
    <property type="term" value="F:ATP hydrolysis activity"/>
    <property type="evidence" value="ECO:0007669"/>
    <property type="project" value="InterPro"/>
</dbReference>
<evidence type="ECO:0000313" key="5">
    <source>
        <dbReference type="Proteomes" id="UP000092714"/>
    </source>
</evidence>
<proteinExistence type="predicted"/>
<dbReference type="InterPro" id="IPR017871">
    <property type="entry name" value="ABC_transporter-like_CS"/>
</dbReference>
<dbReference type="InterPro" id="IPR027417">
    <property type="entry name" value="P-loop_NTPase"/>
</dbReference>
<dbReference type="EMBL" id="MAPZ01000030">
    <property type="protein sequence ID" value="OBY09576.1"/>
    <property type="molecule type" value="Genomic_DNA"/>
</dbReference>
<dbReference type="SUPFAM" id="SSF52540">
    <property type="entry name" value="P-loop containing nucleoside triphosphate hydrolases"/>
    <property type="match status" value="2"/>
</dbReference>
<dbReference type="PROSITE" id="PS00211">
    <property type="entry name" value="ABC_TRANSPORTER_1"/>
    <property type="match status" value="2"/>
</dbReference>
<sequence length="544" mass="62478">MFLLLGSLFNVKKSYGDRMILDIDELKIFQGDRIGLVGENGSGKSTLIKILIGEEERDSGEVTICNSYSYISQGVDFVEECDFDYEWNSTSIKAPNLFDKYLSGGEKVKFKIVNSLKKKSKLIIGDEITSNLDRSAIDSLEKLLLEYDGGLLLVSHDREFLDNVCNIIIELKDGKVKKYNGNYSKYLEVKELENLSEEREYIKYINEKEHLERAIIRKEEIKNSIKRTPKRMGNSEARLHKMGGQKGKKKLDGNVKALKSRIEHLEIKEKPKKVKNIKIKVQDGLEIYSKIVAEGKNICIKRGNKTLIKDSNFVINKGDKVALIGDNGSGKTSLIKEIINNVDNIKVNQRVKIGYFDQEQKILNDNLTILENIKYNSRFEESFIRICLSGFGFKRDDVYKNVGILSGGEKVKVSLCKVLLDDNNLLILDEPTNYLDINSITALEEALSGTDKEFIIISHDRKLISYICNKIFEIKNCKLITFRGNYYDYSQDHKKVRNNKEDEKMLLRTKLSEVLSRLSIEKNDIIKEKLEKEYNKILEKLNNI</sequence>
<keyword evidence="5" id="KW-1185">Reference proteome</keyword>
<dbReference type="InterPro" id="IPR003439">
    <property type="entry name" value="ABC_transporter-like_ATP-bd"/>
</dbReference>
<evidence type="ECO:0000259" key="3">
    <source>
        <dbReference type="PROSITE" id="PS50893"/>
    </source>
</evidence>
<name>A0A1B8RLA5_9CLOT</name>
<keyword evidence="2" id="KW-0067">ATP-binding</keyword>
<evidence type="ECO:0000256" key="1">
    <source>
        <dbReference type="ARBA" id="ARBA00022741"/>
    </source>
</evidence>
<dbReference type="PANTHER" id="PTHR42855">
    <property type="entry name" value="ABC TRANSPORTER ATP-BINDING SUBUNIT"/>
    <property type="match status" value="1"/>
</dbReference>
<dbReference type="eggNOG" id="COG0488">
    <property type="taxonomic scope" value="Bacteria"/>
</dbReference>
<comment type="caution">
    <text evidence="4">The sequence shown here is derived from an EMBL/GenBank/DDBJ whole genome shotgun (WGS) entry which is preliminary data.</text>
</comment>
<evidence type="ECO:0000313" key="4">
    <source>
        <dbReference type="EMBL" id="OBY09576.1"/>
    </source>
</evidence>
<protein>
    <submittedName>
        <fullName evidence="4">ABC transporter</fullName>
    </submittedName>
</protein>
<keyword evidence="1" id="KW-0547">Nucleotide-binding</keyword>
<dbReference type="SMART" id="SM00382">
    <property type="entry name" value="AAA"/>
    <property type="match status" value="2"/>
</dbReference>
<dbReference type="PANTHER" id="PTHR42855:SF2">
    <property type="entry name" value="DRUG RESISTANCE ABC TRANSPORTER,ATP-BINDING PROTEIN"/>
    <property type="match status" value="1"/>
</dbReference>
<feature type="domain" description="ABC transporter" evidence="3">
    <location>
        <begin position="293"/>
        <end position="508"/>
    </location>
</feature>
<reference evidence="4 5" key="1">
    <citation type="submission" date="2016-06" db="EMBL/GenBank/DDBJ databases">
        <authorList>
            <person name="Kjaerup R.B."/>
            <person name="Dalgaard T.S."/>
            <person name="Juul-Madsen H.R."/>
        </authorList>
    </citation>
    <scope>NUCLEOTIDE SEQUENCE [LARGE SCALE GENOMIC DNA]</scope>
    <source>
        <strain evidence="4 5">373-A1</strain>
    </source>
</reference>
<gene>
    <name evidence="4" type="ORF">CP373A1_15300</name>
</gene>
<dbReference type="Pfam" id="PF00005">
    <property type="entry name" value="ABC_tran"/>
    <property type="match status" value="2"/>
</dbReference>
<evidence type="ECO:0000256" key="2">
    <source>
        <dbReference type="ARBA" id="ARBA00022840"/>
    </source>
</evidence>
<dbReference type="NCBIfam" id="NF000355">
    <property type="entry name" value="ribo_prot_ABC_F"/>
    <property type="match status" value="1"/>
</dbReference>
<dbReference type="InterPro" id="IPR003593">
    <property type="entry name" value="AAA+_ATPase"/>
</dbReference>
<dbReference type="CDD" id="cd03221">
    <property type="entry name" value="ABCF_EF-3"/>
    <property type="match status" value="2"/>
</dbReference>
<dbReference type="PROSITE" id="PS50893">
    <property type="entry name" value="ABC_TRANSPORTER_2"/>
    <property type="match status" value="2"/>
</dbReference>
<dbReference type="AlphaFoldDB" id="A0A1B8RLA5"/>
<dbReference type="Gene3D" id="3.40.50.300">
    <property type="entry name" value="P-loop containing nucleotide triphosphate hydrolases"/>
    <property type="match status" value="3"/>
</dbReference>
<dbReference type="Proteomes" id="UP000092714">
    <property type="component" value="Unassembled WGS sequence"/>
</dbReference>
<dbReference type="GO" id="GO:0005524">
    <property type="term" value="F:ATP binding"/>
    <property type="evidence" value="ECO:0007669"/>
    <property type="project" value="UniProtKB-KW"/>
</dbReference>